<evidence type="ECO:0000313" key="1">
    <source>
        <dbReference type="EMBL" id="VYU26816.1"/>
    </source>
</evidence>
<organism evidence="1">
    <name type="scientific">Hungatella hathewayi</name>
    <dbReference type="NCBI Taxonomy" id="154046"/>
    <lineage>
        <taxon>Bacteria</taxon>
        <taxon>Bacillati</taxon>
        <taxon>Bacillota</taxon>
        <taxon>Clostridia</taxon>
        <taxon>Lachnospirales</taxon>
        <taxon>Lachnospiraceae</taxon>
        <taxon>Hungatella</taxon>
    </lineage>
</organism>
<gene>
    <name evidence="1" type="ORF">CHLFYP18_00458</name>
</gene>
<dbReference type="AlphaFoldDB" id="A0A6N3DCC5"/>
<name>A0A6N3DCC5_9FIRM</name>
<proteinExistence type="predicted"/>
<accession>A0A6N3DCC5</accession>
<protein>
    <submittedName>
        <fullName evidence="1">Uncharacterized protein</fullName>
    </submittedName>
</protein>
<reference evidence="1" key="1">
    <citation type="submission" date="2019-11" db="EMBL/GenBank/DDBJ databases">
        <authorList>
            <person name="Feng L."/>
        </authorList>
    </citation>
    <scope>NUCLEOTIDE SEQUENCE</scope>
    <source>
        <strain evidence="1">ChathewayiLFYP18</strain>
    </source>
</reference>
<sequence length="37" mass="4391">MIQVNLTPKELQEIEDSIDMTDIDKEMEHVNYNQDPN</sequence>
<dbReference type="EMBL" id="CACRUH010000033">
    <property type="protein sequence ID" value="VYU26816.1"/>
    <property type="molecule type" value="Genomic_DNA"/>
</dbReference>